<dbReference type="AlphaFoldDB" id="A0A4Q0U9W6"/>
<dbReference type="InterPro" id="IPR052734">
    <property type="entry name" value="Nod_factor_acetyltransferase"/>
</dbReference>
<dbReference type="PANTHER" id="PTHR37312:SF1">
    <property type="entry name" value="MEMBRANE-BOUND ACYLTRANSFERASE YKRP-RELATED"/>
    <property type="match status" value="1"/>
</dbReference>
<evidence type="ECO:0000313" key="3">
    <source>
        <dbReference type="Proteomes" id="UP000711407"/>
    </source>
</evidence>
<reference evidence="2" key="2">
    <citation type="submission" date="2021-09" db="EMBL/GenBank/DDBJ databases">
        <authorList>
            <person name="Gilroy R."/>
        </authorList>
    </citation>
    <scope>NUCLEOTIDE SEQUENCE</scope>
    <source>
        <strain evidence="2">4100</strain>
    </source>
</reference>
<organism evidence="2 3">
    <name type="scientific">Candidatus Amulumruptor caecigallinarius</name>
    <dbReference type="NCBI Taxonomy" id="2109911"/>
    <lineage>
        <taxon>Bacteria</taxon>
        <taxon>Pseudomonadati</taxon>
        <taxon>Bacteroidota</taxon>
        <taxon>Bacteroidia</taxon>
        <taxon>Bacteroidales</taxon>
        <taxon>Muribaculaceae</taxon>
        <taxon>Candidatus Amulumruptor</taxon>
    </lineage>
</organism>
<dbReference type="InterPro" id="IPR002656">
    <property type="entry name" value="Acyl_transf_3_dom"/>
</dbReference>
<dbReference type="EMBL" id="DYXT01000048">
    <property type="protein sequence ID" value="HJE39941.1"/>
    <property type="molecule type" value="Genomic_DNA"/>
</dbReference>
<dbReference type="GO" id="GO:0016747">
    <property type="term" value="F:acyltransferase activity, transferring groups other than amino-acyl groups"/>
    <property type="evidence" value="ECO:0007669"/>
    <property type="project" value="InterPro"/>
</dbReference>
<keyword evidence="2" id="KW-0808">Transferase</keyword>
<sequence length="350" mass="40205">MPISITNRVPAPQPKRLAYLDIAKGLAIVSIVLVHFSTGFIPPKVNVFIGSYMISMFYVVSGWIDAMRPRQLPFREFLRKRWHQLGVPYIAWTAIILAFDMVLWACGYYDTYFIAREIYKSVVLRGIGTLWFLPALFGAELLWWWVRNKRPQLRCAIVAVAIALFMWSYGIMLGPRDTLASSITEAPFRVVLNIAGAWLGVAAGFCFRRYFLMFIQERHRLSVFIIGLLIASVGWYCAMWHPVPELWSFGAPLFAPIGLILIIMPIDNSPLLHWFRYWGRNSMALMVTHFSIMMVLCDIAVRIVCGQPMDGGWIALSLFVVTMALEYFIAEWLSRHYPKIVGVIRSRHDN</sequence>
<evidence type="ECO:0000313" key="2">
    <source>
        <dbReference type="EMBL" id="HJE39941.1"/>
    </source>
</evidence>
<gene>
    <name evidence="2" type="ORF">K8V47_09320</name>
</gene>
<accession>A0A4Q0U9W6</accession>
<evidence type="ECO:0000259" key="1">
    <source>
        <dbReference type="Pfam" id="PF01757"/>
    </source>
</evidence>
<dbReference type="Pfam" id="PF01757">
    <property type="entry name" value="Acyl_transf_3"/>
    <property type="match status" value="1"/>
</dbReference>
<dbReference type="Proteomes" id="UP000711407">
    <property type="component" value="Unassembled WGS sequence"/>
</dbReference>
<feature type="domain" description="Acyltransferase 3" evidence="1">
    <location>
        <begin position="18"/>
        <end position="329"/>
    </location>
</feature>
<keyword evidence="2" id="KW-0012">Acyltransferase</keyword>
<reference evidence="2" key="1">
    <citation type="journal article" date="2021" name="PeerJ">
        <title>Extensive microbial diversity within the chicken gut microbiome revealed by metagenomics and culture.</title>
        <authorList>
            <person name="Gilroy R."/>
            <person name="Ravi A."/>
            <person name="Getino M."/>
            <person name="Pursley I."/>
            <person name="Horton D.L."/>
            <person name="Alikhan N.F."/>
            <person name="Baker D."/>
            <person name="Gharbi K."/>
            <person name="Hall N."/>
            <person name="Watson M."/>
            <person name="Adriaenssens E.M."/>
            <person name="Foster-Nyarko E."/>
            <person name="Jarju S."/>
            <person name="Secka A."/>
            <person name="Antonio M."/>
            <person name="Oren A."/>
            <person name="Chaudhuri R.R."/>
            <person name="La Ragione R."/>
            <person name="Hildebrand F."/>
            <person name="Pallen M.J."/>
        </authorList>
    </citation>
    <scope>NUCLEOTIDE SEQUENCE</scope>
    <source>
        <strain evidence="2">4100</strain>
    </source>
</reference>
<protein>
    <submittedName>
        <fullName evidence="2">Acyltransferase</fullName>
    </submittedName>
</protein>
<name>A0A4Q0U9W6_9BACT</name>
<proteinExistence type="predicted"/>
<dbReference type="PANTHER" id="PTHR37312">
    <property type="entry name" value="MEMBRANE-BOUND ACYLTRANSFERASE YKRP-RELATED"/>
    <property type="match status" value="1"/>
</dbReference>
<comment type="caution">
    <text evidence="2">The sequence shown here is derived from an EMBL/GenBank/DDBJ whole genome shotgun (WGS) entry which is preliminary data.</text>
</comment>